<dbReference type="Proteomes" id="UP001430804">
    <property type="component" value="Unassembled WGS sequence"/>
</dbReference>
<dbReference type="EMBL" id="JAHWQX010000004">
    <property type="protein sequence ID" value="MBW3098691.1"/>
    <property type="molecule type" value="Genomic_DNA"/>
</dbReference>
<dbReference type="InterPro" id="IPR005273">
    <property type="entry name" value="Ura-DNA_glyco_family4"/>
</dbReference>
<evidence type="ECO:0000313" key="9">
    <source>
        <dbReference type="Proteomes" id="UP001430804"/>
    </source>
</evidence>
<evidence type="ECO:0000259" key="7">
    <source>
        <dbReference type="SMART" id="SM00986"/>
    </source>
</evidence>
<gene>
    <name evidence="8" type="ORF">KY465_15510</name>
</gene>
<feature type="compositionally biased region" description="Low complexity" evidence="6">
    <location>
        <begin position="78"/>
        <end position="87"/>
    </location>
</feature>
<evidence type="ECO:0000256" key="2">
    <source>
        <dbReference type="ARBA" id="ARBA00012030"/>
    </source>
</evidence>
<accession>A0ABS6WRU4</accession>
<name>A0ABS6WRU4_9HYPH</name>
<comment type="caution">
    <text evidence="8">The sequence shown here is derived from an EMBL/GenBank/DDBJ whole genome shotgun (WGS) entry which is preliminary data.</text>
</comment>
<feature type="domain" description="Uracil-DNA glycosylase-like" evidence="7">
    <location>
        <begin position="145"/>
        <end position="295"/>
    </location>
</feature>
<keyword evidence="5" id="KW-0234">DNA repair</keyword>
<dbReference type="PANTHER" id="PTHR33693:SF1">
    <property type="entry name" value="TYPE-4 URACIL-DNA GLYCOSYLASE"/>
    <property type="match status" value="1"/>
</dbReference>
<dbReference type="InterPro" id="IPR051536">
    <property type="entry name" value="UDG_Type-4/5"/>
</dbReference>
<evidence type="ECO:0000313" key="8">
    <source>
        <dbReference type="EMBL" id="MBW3098691.1"/>
    </source>
</evidence>
<dbReference type="InterPro" id="IPR005122">
    <property type="entry name" value="Uracil-DNA_glycosylase-like"/>
</dbReference>
<feature type="compositionally biased region" description="Low complexity" evidence="6">
    <location>
        <begin position="46"/>
        <end position="67"/>
    </location>
</feature>
<keyword evidence="4" id="KW-0378">Hydrolase</keyword>
<protein>
    <recommendedName>
        <fullName evidence="2">uracil-DNA glycosylase</fullName>
        <ecNumber evidence="2">3.2.2.27</ecNumber>
    </recommendedName>
</protein>
<proteinExistence type="predicted"/>
<reference evidence="8" key="1">
    <citation type="submission" date="2021-07" db="EMBL/GenBank/DDBJ databases">
        <title>Pseudohoeflea marina sp. nov. a polyhydroxyalcanoate-producing bacterium.</title>
        <authorList>
            <person name="Zheng W."/>
            <person name="Yu S."/>
            <person name="Huang Y."/>
        </authorList>
    </citation>
    <scope>NUCLEOTIDE SEQUENCE</scope>
    <source>
        <strain evidence="8">DP4N28-3</strain>
    </source>
</reference>
<evidence type="ECO:0000256" key="4">
    <source>
        <dbReference type="ARBA" id="ARBA00022801"/>
    </source>
</evidence>
<dbReference type="NCBIfam" id="TIGR00758">
    <property type="entry name" value="UDG_fam4"/>
    <property type="match status" value="1"/>
</dbReference>
<dbReference type="PANTHER" id="PTHR33693">
    <property type="entry name" value="TYPE-5 URACIL-DNA GLYCOSYLASE"/>
    <property type="match status" value="1"/>
</dbReference>
<evidence type="ECO:0000256" key="5">
    <source>
        <dbReference type="ARBA" id="ARBA00023204"/>
    </source>
</evidence>
<dbReference type="EC" id="3.2.2.27" evidence="2"/>
<evidence type="ECO:0000256" key="3">
    <source>
        <dbReference type="ARBA" id="ARBA00022763"/>
    </source>
</evidence>
<dbReference type="CDD" id="cd10030">
    <property type="entry name" value="UDG-F4_TTUDGA_SPO1dp_like"/>
    <property type="match status" value="1"/>
</dbReference>
<sequence>MTAPAPSPDLSALEALMLFYRDAGIDGATADAPVNRYLESQEAARRQQAQRAAPAAPPQRGMPAAGASAPPRAQGPGPSQAQATRPAASPPAAQPGAAEMTLPGAEALEAAQAAAAAAQTVEELQAAVEAFTGCNLRHSARSTVFSDGNPEAPLMLVGEAPGRNEDQQGRPFVGDAGRMLDRMLAAIGRDRDSTYITNVIYWRPPGNRTPTAHEIELCRPFAERHIALAKPKFLMFLGNVPSKTLLETRQGILSIRGEMKTYARGELSIPVMPTLHPAYLLRQPAQKKLAWADLLTLSALLEEAGI</sequence>
<keyword evidence="9" id="KW-1185">Reference proteome</keyword>
<organism evidence="8 9">
    <name type="scientific">Pseudohoeflea coraliihabitans</name>
    <dbReference type="NCBI Taxonomy" id="2860393"/>
    <lineage>
        <taxon>Bacteria</taxon>
        <taxon>Pseudomonadati</taxon>
        <taxon>Pseudomonadota</taxon>
        <taxon>Alphaproteobacteria</taxon>
        <taxon>Hyphomicrobiales</taxon>
        <taxon>Rhizobiaceae</taxon>
        <taxon>Pseudohoeflea</taxon>
    </lineage>
</organism>
<keyword evidence="3" id="KW-0227">DNA damage</keyword>
<feature type="region of interest" description="Disordered" evidence="6">
    <location>
        <begin position="36"/>
        <end position="97"/>
    </location>
</feature>
<dbReference type="RefSeq" id="WP_219203013.1">
    <property type="nucleotide sequence ID" value="NZ_JAHWQX010000004.1"/>
</dbReference>
<dbReference type="SMART" id="SM00987">
    <property type="entry name" value="UreE_C"/>
    <property type="match status" value="1"/>
</dbReference>
<dbReference type="Pfam" id="PF03167">
    <property type="entry name" value="UDG"/>
    <property type="match status" value="1"/>
</dbReference>
<evidence type="ECO:0000256" key="1">
    <source>
        <dbReference type="ARBA" id="ARBA00001400"/>
    </source>
</evidence>
<dbReference type="SMART" id="SM00986">
    <property type="entry name" value="UDG"/>
    <property type="match status" value="1"/>
</dbReference>
<comment type="catalytic activity">
    <reaction evidence="1">
        <text>Hydrolyzes single-stranded DNA or mismatched double-stranded DNA and polynucleotides, releasing free uracil.</text>
        <dbReference type="EC" id="3.2.2.27"/>
    </reaction>
</comment>
<evidence type="ECO:0000256" key="6">
    <source>
        <dbReference type="SAM" id="MobiDB-lite"/>
    </source>
</evidence>